<reference evidence="2" key="1">
    <citation type="submission" date="2021-08" db="EMBL/GenBank/DDBJ databases">
        <title>WGS assembly of Ceratopteris richardii.</title>
        <authorList>
            <person name="Marchant D.B."/>
            <person name="Chen G."/>
            <person name="Jenkins J."/>
            <person name="Shu S."/>
            <person name="Leebens-Mack J."/>
            <person name="Grimwood J."/>
            <person name="Schmutz J."/>
            <person name="Soltis P."/>
            <person name="Soltis D."/>
            <person name="Chen Z.-H."/>
        </authorList>
    </citation>
    <scope>NUCLEOTIDE SEQUENCE</scope>
    <source>
        <strain evidence="2">Whitten #5841</strain>
        <tissue evidence="2">Leaf</tissue>
    </source>
</reference>
<dbReference type="OMA" id="SHARQIN"/>
<dbReference type="AlphaFoldDB" id="A0A8T2UB41"/>
<feature type="transmembrane region" description="Helical" evidence="1">
    <location>
        <begin position="298"/>
        <end position="318"/>
    </location>
</feature>
<feature type="transmembrane region" description="Helical" evidence="1">
    <location>
        <begin position="139"/>
        <end position="161"/>
    </location>
</feature>
<feature type="transmembrane region" description="Helical" evidence="1">
    <location>
        <begin position="209"/>
        <end position="237"/>
    </location>
</feature>
<evidence type="ECO:0000313" key="3">
    <source>
        <dbReference type="Proteomes" id="UP000825935"/>
    </source>
</evidence>
<feature type="transmembrane region" description="Helical" evidence="1">
    <location>
        <begin position="69"/>
        <end position="89"/>
    </location>
</feature>
<dbReference type="OrthoDB" id="1923554at2759"/>
<organism evidence="2 3">
    <name type="scientific">Ceratopteris richardii</name>
    <name type="common">Triangle waterfern</name>
    <dbReference type="NCBI Taxonomy" id="49495"/>
    <lineage>
        <taxon>Eukaryota</taxon>
        <taxon>Viridiplantae</taxon>
        <taxon>Streptophyta</taxon>
        <taxon>Embryophyta</taxon>
        <taxon>Tracheophyta</taxon>
        <taxon>Polypodiopsida</taxon>
        <taxon>Polypodiidae</taxon>
        <taxon>Polypodiales</taxon>
        <taxon>Pteridineae</taxon>
        <taxon>Pteridaceae</taxon>
        <taxon>Parkerioideae</taxon>
        <taxon>Ceratopteris</taxon>
    </lineage>
</organism>
<sequence>MVVDTSQLRTSVVVSSIVLSAGTYLFDFGSNIVVLVEYSQRFAELSKREARGLSICDAKCRHQTSELAGYFYALLVILVCCHTLNSVLFKLKLKHSDAPLWAAYFLPLIHLYRLSKLLWRTLSCAGVHNLRSPEMNGLYSILGTAMEGVPMLILQFCAYLVLIREGILLKNVVSTFKVSVGASLLSAAYNGGTSVESIAKNAITIKQRIGAGIIGGGFTLCAALTRCLTFANVIVHIREYFSQKRTEREQAKFHASDALPLLIFGGSIITYTIHFWLLQSPREIKKNVRNMRRLLTSLAFGYVSMILGPLYPTLSFTADNNQLGCYVFRLKVFMICILHILLDVAVLCATHILGTLPIGYLITSVLAMVGFPAFLMCYLMLDAYCGPVSESARYTVSLTDAEGGITSIKNVDRQETIISKAST</sequence>
<keyword evidence="1" id="KW-1133">Transmembrane helix</keyword>
<keyword evidence="3" id="KW-1185">Reference proteome</keyword>
<protein>
    <submittedName>
        <fullName evidence="2">Uncharacterized protein</fullName>
    </submittedName>
</protein>
<gene>
    <name evidence="2" type="ORF">KP509_08G016000</name>
</gene>
<name>A0A8T2UB41_CERRI</name>
<evidence type="ECO:0000256" key="1">
    <source>
        <dbReference type="SAM" id="Phobius"/>
    </source>
</evidence>
<keyword evidence="1" id="KW-0812">Transmembrane</keyword>
<evidence type="ECO:0000313" key="2">
    <source>
        <dbReference type="EMBL" id="KAH7430805.1"/>
    </source>
</evidence>
<feature type="transmembrane region" description="Helical" evidence="1">
    <location>
        <begin position="330"/>
        <end position="352"/>
    </location>
</feature>
<dbReference type="EMBL" id="CM035413">
    <property type="protein sequence ID" value="KAH7430805.1"/>
    <property type="molecule type" value="Genomic_DNA"/>
</dbReference>
<accession>A0A8T2UB41</accession>
<keyword evidence="1" id="KW-0472">Membrane</keyword>
<proteinExistence type="predicted"/>
<feature type="transmembrane region" description="Helical" evidence="1">
    <location>
        <begin position="258"/>
        <end position="278"/>
    </location>
</feature>
<comment type="caution">
    <text evidence="2">The sequence shown here is derived from an EMBL/GenBank/DDBJ whole genome shotgun (WGS) entry which is preliminary data.</text>
</comment>
<dbReference type="Proteomes" id="UP000825935">
    <property type="component" value="Chromosome 8"/>
</dbReference>
<feature type="transmembrane region" description="Helical" evidence="1">
    <location>
        <begin position="358"/>
        <end position="381"/>
    </location>
</feature>